<dbReference type="AlphaFoldDB" id="A0A8J2N7Q7"/>
<dbReference type="Proteomes" id="UP000693738">
    <property type="component" value="Unassembled WGS sequence"/>
</dbReference>
<feature type="transmembrane region" description="Helical" evidence="1">
    <location>
        <begin position="372"/>
        <end position="391"/>
    </location>
</feature>
<keyword evidence="1" id="KW-0812">Transmembrane</keyword>
<sequence>QAKTNLVCSRNCSRTLHVCVYESAKPPLRERATLRRPGEQPPWSFDKQTSSVAMTAIESPAPSTTSLSTKILGSLHNFPIEMPLESKSLLNYFASLPNPTSPSPSNTSIQSAINDPCGLRNILIIAAFQHAWKYGSLGIFEQTFLYHKYQTVALVNAHLRPSQFVPFCAEHINTLCFSEFAFGNFNAAEIHVKGMLLYLETRFHESEDQHQSTTDELCDRYFILAYSMAQGVKGRVNEYLAEARHSSQSSPSSQELERLVPKLYSHEAGGPRLCFDTMILLPSFFSSFGSFQKLNPVDVASILDCIREITSLFDVRKSPRSADQDEKSPYKRWIQGAPVLGGPSRLFDAIVNAHITSTLPMPDESQPEFQSSWIGIIVVLGMYLISVLGVWNSGLPAEDRLLHYVLRSSHRDLSKCFSHSMSNKPKGQDFWFWKLFVTALHLVHARTNSHYAWMDDLDLKLLGFIKKWADLTKTRTWEDARGKLMGIAWPATFDRECLAEALWNKAIGF</sequence>
<comment type="caution">
    <text evidence="2">The sequence shown here is derived from an EMBL/GenBank/DDBJ whole genome shotgun (WGS) entry which is preliminary data.</text>
</comment>
<evidence type="ECO:0000313" key="2">
    <source>
        <dbReference type="EMBL" id="CAG7556506.1"/>
    </source>
</evidence>
<name>A0A8J2N7Q7_FUSEQ</name>
<feature type="non-terminal residue" evidence="2">
    <location>
        <position position="1"/>
    </location>
</feature>
<keyword evidence="1" id="KW-1133">Transmembrane helix</keyword>
<reference evidence="2" key="1">
    <citation type="submission" date="2021-05" db="EMBL/GenBank/DDBJ databases">
        <authorList>
            <person name="Khan N."/>
        </authorList>
    </citation>
    <scope>NUCLEOTIDE SEQUENCE</scope>
</reference>
<proteinExistence type="predicted"/>
<evidence type="ECO:0000313" key="3">
    <source>
        <dbReference type="Proteomes" id="UP000693738"/>
    </source>
</evidence>
<organism evidence="2 3">
    <name type="scientific">Fusarium equiseti</name>
    <name type="common">Fusarium scirpi</name>
    <dbReference type="NCBI Taxonomy" id="61235"/>
    <lineage>
        <taxon>Eukaryota</taxon>
        <taxon>Fungi</taxon>
        <taxon>Dikarya</taxon>
        <taxon>Ascomycota</taxon>
        <taxon>Pezizomycotina</taxon>
        <taxon>Sordariomycetes</taxon>
        <taxon>Hypocreomycetidae</taxon>
        <taxon>Hypocreales</taxon>
        <taxon>Nectriaceae</taxon>
        <taxon>Fusarium</taxon>
        <taxon>Fusarium incarnatum-equiseti species complex</taxon>
    </lineage>
</organism>
<dbReference type="EMBL" id="CAJSTJ010000099">
    <property type="protein sequence ID" value="CAG7556506.1"/>
    <property type="molecule type" value="Genomic_DNA"/>
</dbReference>
<protein>
    <submittedName>
        <fullName evidence="2">Uncharacterized protein</fullName>
    </submittedName>
</protein>
<gene>
    <name evidence="2" type="ORF">FEQUK3_LOCUS2211</name>
</gene>
<keyword evidence="1" id="KW-0472">Membrane</keyword>
<evidence type="ECO:0000256" key="1">
    <source>
        <dbReference type="SAM" id="Phobius"/>
    </source>
</evidence>
<accession>A0A8J2N7Q7</accession>